<dbReference type="Proteomes" id="UP000041314">
    <property type="component" value="Unassembled WGS sequence"/>
</dbReference>
<dbReference type="EMBL" id="CQPD01000049">
    <property type="protein sequence ID" value="CNU96474.1"/>
    <property type="molecule type" value="Genomic_DNA"/>
</dbReference>
<accession>A0A655E002</accession>
<evidence type="ECO:0000313" key="3">
    <source>
        <dbReference type="Proteomes" id="UP000041314"/>
    </source>
</evidence>
<dbReference type="Proteomes" id="UP000042394">
    <property type="component" value="Unassembled WGS sequence"/>
</dbReference>
<dbReference type="EMBL" id="CQPA01000002">
    <property type="protein sequence ID" value="CNT61958.1"/>
    <property type="molecule type" value="Genomic_DNA"/>
</dbReference>
<dbReference type="RefSeq" id="WP_167666314.1">
    <property type="nucleotide sequence ID" value="NZ_CBDGIL010000001.1"/>
</dbReference>
<reference evidence="3 4" key="1">
    <citation type="submission" date="2015-03" db="EMBL/GenBank/DDBJ databases">
        <authorList>
            <consortium name="Pathogen Informatics"/>
        </authorList>
    </citation>
    <scope>NUCLEOTIDE SEQUENCE [LARGE SCALE GENOMIC DNA]</scope>
    <source>
        <strain evidence="1 3">A1104</strain>
        <strain evidence="2 4">D4891</strain>
    </source>
</reference>
<gene>
    <name evidence="1" type="ORF">ERS008198_00395</name>
    <name evidence="2" type="ORF">ERS008207_03920</name>
</gene>
<dbReference type="AlphaFoldDB" id="A0A655E002"/>
<evidence type="ECO:0000313" key="4">
    <source>
        <dbReference type="Proteomes" id="UP000042394"/>
    </source>
</evidence>
<evidence type="ECO:0000313" key="1">
    <source>
        <dbReference type="EMBL" id="CNT61958.1"/>
    </source>
</evidence>
<evidence type="ECO:0000313" key="2">
    <source>
        <dbReference type="EMBL" id="CNU96474.1"/>
    </source>
</evidence>
<name>A0A655E002_SALET</name>
<proteinExistence type="predicted"/>
<protein>
    <submittedName>
        <fullName evidence="2">Uncharacterized protein</fullName>
    </submittedName>
</protein>
<organism evidence="2 4">
    <name type="scientific">Salmonella enterica subsp. enterica serovar Bovismorbificans</name>
    <dbReference type="NCBI Taxonomy" id="58097"/>
    <lineage>
        <taxon>Bacteria</taxon>
        <taxon>Pseudomonadati</taxon>
        <taxon>Pseudomonadota</taxon>
        <taxon>Gammaproteobacteria</taxon>
        <taxon>Enterobacterales</taxon>
        <taxon>Enterobacteriaceae</taxon>
        <taxon>Salmonella</taxon>
    </lineage>
</organism>
<sequence length="128" mass="14265">MSKIHNPVVLINKPDNNAWVVAVTDGSQNYQDARLMASMELDITGDSADTWSRVGFYMAAEIEVLRQRIAELTDALTQMINAHQTTIRFGYERITECGGDCDSPEKMISEDPDIRMAEAVLRAGIKSE</sequence>